<dbReference type="AlphaFoldDB" id="A0A9D1ZA32"/>
<keyword evidence="1" id="KW-0812">Transmembrane</keyword>
<accession>A0A9D1ZA32</accession>
<evidence type="ECO:0000313" key="3">
    <source>
        <dbReference type="Proteomes" id="UP000824135"/>
    </source>
</evidence>
<sequence>MKPLFSDIIEIDSLTPPRALTKLARAGICVYDVERKSKTCLRMRVKSKETQKIFAIFSGSCYTVREVGCAGLKKPLLFMKKRWGLLLGAAIFLAAAFVSQAFVLKIDVVGSGSHYEREAVSILGSAGLKRFSLYSRERADEAERALMRLPSVSFCSVEKSGTVLTVTLEENAETPVSEREKNLFSPIAGRVESVAVVRGTALVSEGDEVSKGQILIAGYALSGEGENAVRREVYPVGRVSLLAEDTFVYRSEEKSESALEKAYAAALIGFEGEAVEQAADVSEENGIYIYTVRTQYRRILSVNFG</sequence>
<proteinExistence type="predicted"/>
<comment type="caution">
    <text evidence="2">The sequence shown here is derived from an EMBL/GenBank/DDBJ whole genome shotgun (WGS) entry which is preliminary data.</text>
</comment>
<organism evidence="2 3">
    <name type="scientific">Candidatus Borkfalkia excrementavium</name>
    <dbReference type="NCBI Taxonomy" id="2838505"/>
    <lineage>
        <taxon>Bacteria</taxon>
        <taxon>Bacillati</taxon>
        <taxon>Bacillota</taxon>
        <taxon>Clostridia</taxon>
        <taxon>Christensenellales</taxon>
        <taxon>Christensenellaceae</taxon>
        <taxon>Candidatus Borkfalkia</taxon>
    </lineage>
</organism>
<dbReference type="EMBL" id="DXCO01000042">
    <property type="protein sequence ID" value="HIY78807.1"/>
    <property type="molecule type" value="Genomic_DNA"/>
</dbReference>
<reference evidence="2" key="1">
    <citation type="journal article" date="2021" name="PeerJ">
        <title>Extensive microbial diversity within the chicken gut microbiome revealed by metagenomics and culture.</title>
        <authorList>
            <person name="Gilroy R."/>
            <person name="Ravi A."/>
            <person name="Getino M."/>
            <person name="Pursley I."/>
            <person name="Horton D.L."/>
            <person name="Alikhan N.F."/>
            <person name="Baker D."/>
            <person name="Gharbi K."/>
            <person name="Hall N."/>
            <person name="Watson M."/>
            <person name="Adriaenssens E.M."/>
            <person name="Foster-Nyarko E."/>
            <person name="Jarju S."/>
            <person name="Secka A."/>
            <person name="Antonio M."/>
            <person name="Oren A."/>
            <person name="Chaudhuri R.R."/>
            <person name="La Ragione R."/>
            <person name="Hildebrand F."/>
            <person name="Pallen M.J."/>
        </authorList>
    </citation>
    <scope>NUCLEOTIDE SEQUENCE</scope>
    <source>
        <strain evidence="2">CHK199-9574</strain>
    </source>
</reference>
<protein>
    <submittedName>
        <fullName evidence="2">Sporulation protein YqfD</fullName>
    </submittedName>
</protein>
<keyword evidence="1" id="KW-0472">Membrane</keyword>
<evidence type="ECO:0000256" key="1">
    <source>
        <dbReference type="SAM" id="Phobius"/>
    </source>
</evidence>
<gene>
    <name evidence="2" type="ORF">H9728_07145</name>
</gene>
<dbReference type="InterPro" id="IPR010690">
    <property type="entry name" value="YqfD"/>
</dbReference>
<dbReference type="Proteomes" id="UP000824135">
    <property type="component" value="Unassembled WGS sequence"/>
</dbReference>
<dbReference type="Pfam" id="PF06898">
    <property type="entry name" value="YqfD"/>
    <property type="match status" value="1"/>
</dbReference>
<feature type="transmembrane region" description="Helical" evidence="1">
    <location>
        <begin position="83"/>
        <end position="104"/>
    </location>
</feature>
<reference evidence="2" key="2">
    <citation type="submission" date="2021-04" db="EMBL/GenBank/DDBJ databases">
        <authorList>
            <person name="Gilroy R."/>
        </authorList>
    </citation>
    <scope>NUCLEOTIDE SEQUENCE</scope>
    <source>
        <strain evidence="2">CHK199-9574</strain>
    </source>
</reference>
<name>A0A9D1ZA32_9FIRM</name>
<keyword evidence="1" id="KW-1133">Transmembrane helix</keyword>
<evidence type="ECO:0000313" key="2">
    <source>
        <dbReference type="EMBL" id="HIY78807.1"/>
    </source>
</evidence>